<dbReference type="GO" id="GO:0016020">
    <property type="term" value="C:membrane"/>
    <property type="evidence" value="ECO:0007669"/>
    <property type="project" value="TreeGrafter"/>
</dbReference>
<dbReference type="Gene3D" id="3.40.50.1820">
    <property type="entry name" value="alpha/beta hydrolase"/>
    <property type="match status" value="1"/>
</dbReference>
<proteinExistence type="predicted"/>
<evidence type="ECO:0000313" key="2">
    <source>
        <dbReference type="EMBL" id="PXW60112.1"/>
    </source>
</evidence>
<dbReference type="OrthoDB" id="9808398at2"/>
<dbReference type="EMBL" id="QJJK01000004">
    <property type="protein sequence ID" value="PXW60112.1"/>
    <property type="molecule type" value="Genomic_DNA"/>
</dbReference>
<dbReference type="SUPFAM" id="SSF53474">
    <property type="entry name" value="alpha/beta-Hydrolases"/>
    <property type="match status" value="1"/>
</dbReference>
<evidence type="ECO:0000313" key="3">
    <source>
        <dbReference type="Proteomes" id="UP000248021"/>
    </source>
</evidence>
<name>A0A2V3UKZ6_9HYPH</name>
<dbReference type="InterPro" id="IPR000073">
    <property type="entry name" value="AB_hydrolase_1"/>
</dbReference>
<dbReference type="GO" id="GO:0047372">
    <property type="term" value="F:monoacylglycerol lipase activity"/>
    <property type="evidence" value="ECO:0007669"/>
    <property type="project" value="TreeGrafter"/>
</dbReference>
<dbReference type="RefSeq" id="WP_110374460.1">
    <property type="nucleotide sequence ID" value="NZ_JAHBRY010000001.1"/>
</dbReference>
<dbReference type="Proteomes" id="UP000248021">
    <property type="component" value="Unassembled WGS sequence"/>
</dbReference>
<dbReference type="PRINTS" id="PR00111">
    <property type="entry name" value="ABHYDROLASE"/>
</dbReference>
<sequence>MHDAYQDGWVEINGLRLHYTEWGSPAKPTLLMLHGLNVTCHTWDPFARELQKNYHVICPDLRGHGDSDWAREGYRVRQFANDIHRFIDALGTGPVHLVGHSNGVRVGIAVAGERPEMVRTLALSDAGPQNSPSGAVAMRDFLTATTNLRGFRDEADARAFYLGHHPEWQPEFINLHVKYQLRKNWAGKLVPKQDPDLQWITGSISLPDVTYLWSMAKRLSMPTLVMAGRTSNVIDAEVVDKMLATMPNAKATWFDSGHYFLRERPDEFLSCLSAFLSEHEAA</sequence>
<dbReference type="PRINTS" id="PR00412">
    <property type="entry name" value="EPOXHYDRLASE"/>
</dbReference>
<gene>
    <name evidence="2" type="ORF">C7450_104164</name>
</gene>
<feature type="domain" description="AB hydrolase-1" evidence="1">
    <location>
        <begin position="28"/>
        <end position="263"/>
    </location>
</feature>
<comment type="caution">
    <text evidence="2">The sequence shown here is derived from an EMBL/GenBank/DDBJ whole genome shotgun (WGS) entry which is preliminary data.</text>
</comment>
<accession>A0A2V3UKZ6</accession>
<reference evidence="2 3" key="1">
    <citation type="submission" date="2018-05" db="EMBL/GenBank/DDBJ databases">
        <title>Genomic Encyclopedia of Type Strains, Phase IV (KMG-IV): sequencing the most valuable type-strain genomes for metagenomic binning, comparative biology and taxonomic classification.</title>
        <authorList>
            <person name="Goeker M."/>
        </authorList>
    </citation>
    <scope>NUCLEOTIDE SEQUENCE [LARGE SCALE GENOMIC DNA]</scope>
    <source>
        <strain evidence="2 3">DSM 6462</strain>
    </source>
</reference>
<evidence type="ECO:0000259" key="1">
    <source>
        <dbReference type="Pfam" id="PF00561"/>
    </source>
</evidence>
<protein>
    <submittedName>
        <fullName evidence="2">Pimeloyl-ACP methyl ester carboxylesterase</fullName>
    </submittedName>
</protein>
<dbReference type="PANTHER" id="PTHR43798">
    <property type="entry name" value="MONOACYLGLYCEROL LIPASE"/>
    <property type="match status" value="1"/>
</dbReference>
<dbReference type="InterPro" id="IPR000639">
    <property type="entry name" value="Epox_hydrolase-like"/>
</dbReference>
<dbReference type="InterPro" id="IPR029058">
    <property type="entry name" value="AB_hydrolase_fold"/>
</dbReference>
<dbReference type="Pfam" id="PF00561">
    <property type="entry name" value="Abhydrolase_1"/>
    <property type="match status" value="1"/>
</dbReference>
<dbReference type="GO" id="GO:0046464">
    <property type="term" value="P:acylglycerol catabolic process"/>
    <property type="evidence" value="ECO:0007669"/>
    <property type="project" value="TreeGrafter"/>
</dbReference>
<organism evidence="2 3">
    <name type="scientific">Chelatococcus asaccharovorans</name>
    <dbReference type="NCBI Taxonomy" id="28210"/>
    <lineage>
        <taxon>Bacteria</taxon>
        <taxon>Pseudomonadati</taxon>
        <taxon>Pseudomonadota</taxon>
        <taxon>Alphaproteobacteria</taxon>
        <taxon>Hyphomicrobiales</taxon>
        <taxon>Chelatococcaceae</taxon>
        <taxon>Chelatococcus</taxon>
    </lineage>
</organism>
<dbReference type="PANTHER" id="PTHR43798:SF33">
    <property type="entry name" value="HYDROLASE, PUTATIVE (AFU_ORTHOLOGUE AFUA_2G14860)-RELATED"/>
    <property type="match status" value="1"/>
</dbReference>
<keyword evidence="3" id="KW-1185">Reference proteome</keyword>
<dbReference type="InterPro" id="IPR050266">
    <property type="entry name" value="AB_hydrolase_sf"/>
</dbReference>
<dbReference type="AlphaFoldDB" id="A0A2V3UKZ6"/>